<evidence type="ECO:0000256" key="1">
    <source>
        <dbReference type="ARBA" id="ARBA00001913"/>
    </source>
</evidence>
<comment type="similarity">
    <text evidence="2">Belongs to the sulfatase family.</text>
</comment>
<dbReference type="InterPro" id="IPR035874">
    <property type="entry name" value="IDS"/>
</dbReference>
<keyword evidence="4 7" id="KW-0732">Signal</keyword>
<feature type="signal peptide" evidence="7">
    <location>
        <begin position="1"/>
        <end position="25"/>
    </location>
</feature>
<feature type="domain" description="Sulfatase N-terminal" evidence="8">
    <location>
        <begin position="29"/>
        <end position="373"/>
    </location>
</feature>
<protein>
    <submittedName>
        <fullName evidence="9">Choline-sulfatase</fullName>
        <ecNumber evidence="9">3.1.6.6</ecNumber>
    </submittedName>
</protein>
<comment type="caution">
    <text evidence="9">The sequence shown here is derived from an EMBL/GenBank/DDBJ whole genome shotgun (WGS) entry which is preliminary data.</text>
</comment>
<dbReference type="GO" id="GO:0005737">
    <property type="term" value="C:cytoplasm"/>
    <property type="evidence" value="ECO:0007669"/>
    <property type="project" value="TreeGrafter"/>
</dbReference>
<evidence type="ECO:0000313" key="10">
    <source>
        <dbReference type="Proteomes" id="UP000320176"/>
    </source>
</evidence>
<evidence type="ECO:0000256" key="7">
    <source>
        <dbReference type="SAM" id="SignalP"/>
    </source>
</evidence>
<evidence type="ECO:0000256" key="4">
    <source>
        <dbReference type="ARBA" id="ARBA00022729"/>
    </source>
</evidence>
<dbReference type="GO" id="GO:0047753">
    <property type="term" value="F:choline-sulfatase activity"/>
    <property type="evidence" value="ECO:0007669"/>
    <property type="project" value="UniProtKB-EC"/>
</dbReference>
<dbReference type="Pfam" id="PF00884">
    <property type="entry name" value="Sulfatase"/>
    <property type="match status" value="1"/>
</dbReference>
<dbReference type="GO" id="GO:0004423">
    <property type="term" value="F:iduronate-2-sulfatase activity"/>
    <property type="evidence" value="ECO:0007669"/>
    <property type="project" value="InterPro"/>
</dbReference>
<dbReference type="CDD" id="cd16030">
    <property type="entry name" value="iduronate-2-sulfatase"/>
    <property type="match status" value="1"/>
</dbReference>
<dbReference type="Proteomes" id="UP000320176">
    <property type="component" value="Unassembled WGS sequence"/>
</dbReference>
<keyword evidence="10" id="KW-1185">Reference proteome</keyword>
<keyword evidence="6" id="KW-0106">Calcium</keyword>
<dbReference type="Gene3D" id="3.40.720.10">
    <property type="entry name" value="Alkaline Phosphatase, subunit A"/>
    <property type="match status" value="1"/>
</dbReference>
<evidence type="ECO:0000256" key="6">
    <source>
        <dbReference type="ARBA" id="ARBA00022837"/>
    </source>
</evidence>
<dbReference type="EC" id="3.1.6.6" evidence="9"/>
<feature type="chain" id="PRO_5022910094" evidence="7">
    <location>
        <begin position="26"/>
        <end position="506"/>
    </location>
</feature>
<dbReference type="EMBL" id="SJPN01000003">
    <property type="protein sequence ID" value="TWU04772.1"/>
    <property type="molecule type" value="Genomic_DNA"/>
</dbReference>
<dbReference type="OrthoDB" id="9782218at2"/>
<dbReference type="AlphaFoldDB" id="A0A5C6B062"/>
<comment type="cofactor">
    <cofactor evidence="1">
        <name>Ca(2+)</name>
        <dbReference type="ChEBI" id="CHEBI:29108"/>
    </cofactor>
</comment>
<dbReference type="InterPro" id="IPR000917">
    <property type="entry name" value="Sulfatase_N"/>
</dbReference>
<evidence type="ECO:0000313" key="9">
    <source>
        <dbReference type="EMBL" id="TWU04772.1"/>
    </source>
</evidence>
<proteinExistence type="inferred from homology"/>
<gene>
    <name evidence="9" type="primary">betC_11</name>
    <name evidence="9" type="ORF">Pla52n_28160</name>
</gene>
<evidence type="ECO:0000259" key="8">
    <source>
        <dbReference type="Pfam" id="PF00884"/>
    </source>
</evidence>
<evidence type="ECO:0000256" key="3">
    <source>
        <dbReference type="ARBA" id="ARBA00022723"/>
    </source>
</evidence>
<keyword evidence="3" id="KW-0479">Metal-binding</keyword>
<evidence type="ECO:0000256" key="2">
    <source>
        <dbReference type="ARBA" id="ARBA00008779"/>
    </source>
</evidence>
<dbReference type="GO" id="GO:0046872">
    <property type="term" value="F:metal ion binding"/>
    <property type="evidence" value="ECO:0007669"/>
    <property type="project" value="UniProtKB-KW"/>
</dbReference>
<name>A0A5C6B062_9BACT</name>
<evidence type="ECO:0000256" key="5">
    <source>
        <dbReference type="ARBA" id="ARBA00022801"/>
    </source>
</evidence>
<dbReference type="PANTHER" id="PTHR45953:SF1">
    <property type="entry name" value="IDURONATE 2-SULFATASE"/>
    <property type="match status" value="1"/>
</dbReference>
<keyword evidence="5 9" id="KW-0378">Hydrolase</keyword>
<accession>A0A5C6B062</accession>
<dbReference type="InterPro" id="IPR017850">
    <property type="entry name" value="Alkaline_phosphatase_core_sf"/>
</dbReference>
<reference evidence="9 10" key="1">
    <citation type="submission" date="2019-02" db="EMBL/GenBank/DDBJ databases">
        <title>Deep-cultivation of Planctomycetes and their phenomic and genomic characterization uncovers novel biology.</title>
        <authorList>
            <person name="Wiegand S."/>
            <person name="Jogler M."/>
            <person name="Boedeker C."/>
            <person name="Pinto D."/>
            <person name="Vollmers J."/>
            <person name="Rivas-Marin E."/>
            <person name="Kohn T."/>
            <person name="Peeters S.H."/>
            <person name="Heuer A."/>
            <person name="Rast P."/>
            <person name="Oberbeckmann S."/>
            <person name="Bunk B."/>
            <person name="Jeske O."/>
            <person name="Meyerdierks A."/>
            <person name="Storesund J.E."/>
            <person name="Kallscheuer N."/>
            <person name="Luecker S."/>
            <person name="Lage O.M."/>
            <person name="Pohl T."/>
            <person name="Merkel B.J."/>
            <person name="Hornburger P."/>
            <person name="Mueller R.-W."/>
            <person name="Bruemmer F."/>
            <person name="Labrenz M."/>
            <person name="Spormann A.M."/>
            <person name="Op Den Camp H."/>
            <person name="Overmann J."/>
            <person name="Amann R."/>
            <person name="Jetten M.S.M."/>
            <person name="Mascher T."/>
            <person name="Medema M.H."/>
            <person name="Devos D.P."/>
            <person name="Kaster A.-K."/>
            <person name="Ovreas L."/>
            <person name="Rohde M."/>
            <person name="Galperin M.Y."/>
            <person name="Jogler C."/>
        </authorList>
    </citation>
    <scope>NUCLEOTIDE SEQUENCE [LARGE SCALE GENOMIC DNA]</scope>
    <source>
        <strain evidence="9 10">Pla52n</strain>
    </source>
</reference>
<dbReference type="RefSeq" id="WP_146520135.1">
    <property type="nucleotide sequence ID" value="NZ_CP151726.1"/>
</dbReference>
<dbReference type="SUPFAM" id="SSF53649">
    <property type="entry name" value="Alkaline phosphatase-like"/>
    <property type="match status" value="1"/>
</dbReference>
<sequence length="506" mass="56919" precursor="true">MVQNLSRLIAVALLLTATVTAPVLAGERPNVLFIICDDLNCDLGTYDHPLVKSPNIDALAKRGVQFDNAHCQFSLCGPSRASFMTSLYPDQTLIWNNSIFLRQTLPDVISMSQHFRANQYFATRIGKIYHYGVPRNIGTGGHDDPYSWDHTINPYGRDKLEEAQCFTLTPGRYGGTLSWLAAEGTNEEQTDGMIVDEAIERLNWHARHDFDFFLAVGLFRPHTPYIAPKKYFDLYPIESIQLPEVPEGYLETLPEPARKSVTLKKEKTKLTPELAREAIQAYYASISFVDAQIGRLLDALEELGLNENTIVVFTSDHGYHMGEHGQFQKTTLFENATRVPLILSTPGQTLRGHRTPAPVEMTDFYPTLAELTGLEIPSHVQGVSLVPVLHDPTARPRKDALTQLTVRAKGYSLRDERYRITEWQNDDEGGAVELYDHKSDPAEMKNLAGNPEFAELKGRFLARLRERVREAQVVPHGIEQVSNFEPGRTPSWDYTLPLGVGRSEGR</sequence>
<dbReference type="PANTHER" id="PTHR45953">
    <property type="entry name" value="IDURONATE 2-SULFATASE"/>
    <property type="match status" value="1"/>
</dbReference>
<organism evidence="9 10">
    <name type="scientific">Stieleria varia</name>
    <dbReference type="NCBI Taxonomy" id="2528005"/>
    <lineage>
        <taxon>Bacteria</taxon>
        <taxon>Pseudomonadati</taxon>
        <taxon>Planctomycetota</taxon>
        <taxon>Planctomycetia</taxon>
        <taxon>Pirellulales</taxon>
        <taxon>Pirellulaceae</taxon>
        <taxon>Stieleria</taxon>
    </lineage>
</organism>